<proteinExistence type="predicted"/>
<protein>
    <submittedName>
        <fullName evidence="2">Uncharacterized protein</fullName>
    </submittedName>
</protein>
<dbReference type="AlphaFoldDB" id="A0A642UCS6"/>
<organism evidence="2 3">
    <name type="scientific">Diutina rugosa</name>
    <name type="common">Yeast</name>
    <name type="synonym">Candida rugosa</name>
    <dbReference type="NCBI Taxonomy" id="5481"/>
    <lineage>
        <taxon>Eukaryota</taxon>
        <taxon>Fungi</taxon>
        <taxon>Dikarya</taxon>
        <taxon>Ascomycota</taxon>
        <taxon>Saccharomycotina</taxon>
        <taxon>Pichiomycetes</taxon>
        <taxon>Debaryomycetaceae</taxon>
        <taxon>Diutina</taxon>
    </lineage>
</organism>
<gene>
    <name evidence="2" type="ORF">DIURU_005574</name>
</gene>
<sequence>MSEARPKSQSPTPEPPEAKQRKPQSEEEFQKQKTQYWTDGPAVTERGWQLPPDPDTFTWDLSLKPNRNRLIQALEYTYFNRDYELCLRLVTRGQQLFAEVKDDKSTRKQRQEVDDVGAKCRSKLGIN</sequence>
<reference evidence="2 3" key="1">
    <citation type="submission" date="2019-07" db="EMBL/GenBank/DDBJ databases">
        <title>Genome assembly of two rare yeast pathogens: Diutina rugosa and Trichomonascus ciferrii.</title>
        <authorList>
            <person name="Mixao V."/>
            <person name="Saus E."/>
            <person name="Hansen A."/>
            <person name="Lass-Flor C."/>
            <person name="Gabaldon T."/>
        </authorList>
    </citation>
    <scope>NUCLEOTIDE SEQUENCE [LARGE SCALE GENOMIC DNA]</scope>
    <source>
        <strain evidence="2 3">CBS 613</strain>
    </source>
</reference>
<dbReference type="RefSeq" id="XP_034009630.1">
    <property type="nucleotide sequence ID" value="XM_034158571.1"/>
</dbReference>
<dbReference type="EMBL" id="SWFT01000162">
    <property type="protein sequence ID" value="KAA8896834.1"/>
    <property type="molecule type" value="Genomic_DNA"/>
</dbReference>
<evidence type="ECO:0000313" key="3">
    <source>
        <dbReference type="Proteomes" id="UP000449547"/>
    </source>
</evidence>
<name>A0A642UCS6_DIURU</name>
<evidence type="ECO:0000256" key="1">
    <source>
        <dbReference type="SAM" id="MobiDB-lite"/>
    </source>
</evidence>
<keyword evidence="3" id="KW-1185">Reference proteome</keyword>
<feature type="region of interest" description="Disordered" evidence="1">
    <location>
        <begin position="1"/>
        <end position="51"/>
    </location>
</feature>
<dbReference type="GeneID" id="54784225"/>
<feature type="compositionally biased region" description="Basic and acidic residues" evidence="1">
    <location>
        <begin position="16"/>
        <end position="31"/>
    </location>
</feature>
<comment type="caution">
    <text evidence="2">The sequence shown here is derived from an EMBL/GenBank/DDBJ whole genome shotgun (WGS) entry which is preliminary data.</text>
</comment>
<dbReference type="VEuPathDB" id="FungiDB:DIURU_005574"/>
<dbReference type="Proteomes" id="UP000449547">
    <property type="component" value="Unassembled WGS sequence"/>
</dbReference>
<dbReference type="OrthoDB" id="4082971at2759"/>
<accession>A0A642UCS6</accession>
<evidence type="ECO:0000313" key="2">
    <source>
        <dbReference type="EMBL" id="KAA8896834.1"/>
    </source>
</evidence>